<dbReference type="PROSITE" id="PS00061">
    <property type="entry name" value="ADH_SHORT"/>
    <property type="match status" value="1"/>
</dbReference>
<reference evidence="4 5" key="1">
    <citation type="submission" date="2016-12" db="EMBL/GenBank/DDBJ databases">
        <authorList>
            <person name="Song W.-J."/>
            <person name="Kurnit D.M."/>
        </authorList>
    </citation>
    <scope>NUCLEOTIDE SEQUENCE [LARGE SCALE GENOMIC DNA]</scope>
    <source>
        <strain evidence="4 5">IMCC3135</strain>
    </source>
</reference>
<keyword evidence="4" id="KW-0560">Oxidoreductase</keyword>
<sequence>MTEFADKHVVISGGGSGVGAVIAAQFSAVGARVTILGRRQSKLQEVASATGALPVVCDVTDAEEVESALSAARSHHGAITIAVANAGSAISKPFADMTAQDFSSTMDVNALGVFNLWQSSLADMIESKWGRMLAIASSAGLKGYPYVSGYCAAKHAVVGLTRALAQELPRTGITVNAICPGFVDTPMLASSIQNIVAKTGMSAEEAAKVLKSSNPMRRFITSEEVAATVLWLAGNSSASISGQAVSVNGGEV</sequence>
<dbReference type="RefSeq" id="WP_088918263.1">
    <property type="nucleotide sequence ID" value="NZ_CP018632.1"/>
</dbReference>
<evidence type="ECO:0000313" key="5">
    <source>
        <dbReference type="Proteomes" id="UP000250079"/>
    </source>
</evidence>
<dbReference type="PRINTS" id="PR00081">
    <property type="entry name" value="GDHRDH"/>
</dbReference>
<organism evidence="4 5">
    <name type="scientific">Granulosicoccus antarcticus IMCC3135</name>
    <dbReference type="NCBI Taxonomy" id="1192854"/>
    <lineage>
        <taxon>Bacteria</taxon>
        <taxon>Pseudomonadati</taxon>
        <taxon>Pseudomonadota</taxon>
        <taxon>Gammaproteobacteria</taxon>
        <taxon>Chromatiales</taxon>
        <taxon>Granulosicoccaceae</taxon>
        <taxon>Granulosicoccus</taxon>
    </lineage>
</organism>
<dbReference type="SMART" id="SM00822">
    <property type="entry name" value="PKS_KR"/>
    <property type="match status" value="1"/>
</dbReference>
<dbReference type="InterPro" id="IPR050259">
    <property type="entry name" value="SDR"/>
</dbReference>
<dbReference type="PANTHER" id="PTHR42879">
    <property type="entry name" value="3-OXOACYL-(ACYL-CARRIER-PROTEIN) REDUCTASE"/>
    <property type="match status" value="1"/>
</dbReference>
<evidence type="ECO:0000259" key="3">
    <source>
        <dbReference type="SMART" id="SM00822"/>
    </source>
</evidence>
<dbReference type="KEGG" id="gai:IMCC3135_14610"/>
<gene>
    <name evidence="4" type="primary">actIII</name>
    <name evidence="4" type="ORF">IMCC3135_14610</name>
</gene>
<proteinExistence type="inferred from homology"/>
<keyword evidence="5" id="KW-1185">Reference proteome</keyword>
<dbReference type="GO" id="GO:0016491">
    <property type="term" value="F:oxidoreductase activity"/>
    <property type="evidence" value="ECO:0007669"/>
    <property type="project" value="UniProtKB-KW"/>
</dbReference>
<dbReference type="Proteomes" id="UP000250079">
    <property type="component" value="Chromosome"/>
</dbReference>
<dbReference type="PANTHER" id="PTHR42879:SF2">
    <property type="entry name" value="3-OXOACYL-[ACYL-CARRIER-PROTEIN] REDUCTASE FABG"/>
    <property type="match status" value="1"/>
</dbReference>
<dbReference type="InterPro" id="IPR036291">
    <property type="entry name" value="NAD(P)-bd_dom_sf"/>
</dbReference>
<dbReference type="InterPro" id="IPR057326">
    <property type="entry name" value="KR_dom"/>
</dbReference>
<comment type="similarity">
    <text evidence="1 2">Belongs to the short-chain dehydrogenases/reductases (SDR) family.</text>
</comment>
<dbReference type="EC" id="1.3.1.-" evidence="4"/>
<evidence type="ECO:0000256" key="1">
    <source>
        <dbReference type="ARBA" id="ARBA00006484"/>
    </source>
</evidence>
<evidence type="ECO:0000313" key="4">
    <source>
        <dbReference type="EMBL" id="ASJ73007.1"/>
    </source>
</evidence>
<dbReference type="Gene3D" id="3.40.50.720">
    <property type="entry name" value="NAD(P)-binding Rossmann-like Domain"/>
    <property type="match status" value="1"/>
</dbReference>
<dbReference type="InterPro" id="IPR020904">
    <property type="entry name" value="Sc_DH/Rdtase_CS"/>
</dbReference>
<dbReference type="PRINTS" id="PR00080">
    <property type="entry name" value="SDRFAMILY"/>
</dbReference>
<dbReference type="CDD" id="cd05233">
    <property type="entry name" value="SDR_c"/>
    <property type="match status" value="1"/>
</dbReference>
<dbReference type="SUPFAM" id="SSF51735">
    <property type="entry name" value="NAD(P)-binding Rossmann-fold domains"/>
    <property type="match status" value="1"/>
</dbReference>
<feature type="domain" description="Ketoreductase" evidence="3">
    <location>
        <begin position="7"/>
        <end position="181"/>
    </location>
</feature>
<protein>
    <submittedName>
        <fullName evidence="4">Ketoacyl reductase</fullName>
        <ecNumber evidence="4">1.3.1.-</ecNumber>
    </submittedName>
</protein>
<evidence type="ECO:0000256" key="2">
    <source>
        <dbReference type="RuleBase" id="RU000363"/>
    </source>
</evidence>
<dbReference type="OrthoDB" id="9803628at2"/>
<dbReference type="InterPro" id="IPR002347">
    <property type="entry name" value="SDR_fam"/>
</dbReference>
<accession>A0A2Z2NZ11</accession>
<dbReference type="EMBL" id="CP018632">
    <property type="protein sequence ID" value="ASJ73007.1"/>
    <property type="molecule type" value="Genomic_DNA"/>
</dbReference>
<dbReference type="Pfam" id="PF00106">
    <property type="entry name" value="adh_short"/>
    <property type="match status" value="1"/>
</dbReference>
<name>A0A2Z2NZ11_9GAMM</name>
<dbReference type="AlphaFoldDB" id="A0A2Z2NZ11"/>
<dbReference type="FunFam" id="3.40.50.720:FF:000084">
    <property type="entry name" value="Short-chain dehydrogenase reductase"/>
    <property type="match status" value="1"/>
</dbReference>
<dbReference type="GO" id="GO:0032787">
    <property type="term" value="P:monocarboxylic acid metabolic process"/>
    <property type="evidence" value="ECO:0007669"/>
    <property type="project" value="UniProtKB-ARBA"/>
</dbReference>